<reference evidence="1" key="1">
    <citation type="submission" date="2020-06" db="EMBL/GenBank/DDBJ databases">
        <title>Unique genomic features of the anaerobic methanotrophic archaea.</title>
        <authorList>
            <person name="Chadwick G.L."/>
            <person name="Skennerton C.T."/>
            <person name="Laso-Perez R."/>
            <person name="Leu A.O."/>
            <person name="Speth D.R."/>
            <person name="Yu H."/>
            <person name="Morgan-Lang C."/>
            <person name="Hatzenpichler R."/>
            <person name="Goudeau D."/>
            <person name="Malmstrom R."/>
            <person name="Brazelton W.J."/>
            <person name="Woyke T."/>
            <person name="Hallam S.J."/>
            <person name="Tyson G.W."/>
            <person name="Wegener G."/>
            <person name="Boetius A."/>
            <person name="Orphan V."/>
        </authorList>
    </citation>
    <scope>NUCLEOTIDE SEQUENCE</scope>
</reference>
<evidence type="ECO:0000313" key="1">
    <source>
        <dbReference type="EMBL" id="QNO49809.1"/>
    </source>
</evidence>
<dbReference type="Gene3D" id="2.60.98.40">
    <property type="match status" value="1"/>
</dbReference>
<protein>
    <submittedName>
        <fullName evidence="1">Uncharacterized protein</fullName>
    </submittedName>
</protein>
<gene>
    <name evidence="1" type="ORF">DBPBNLAN_00019</name>
</gene>
<organism evidence="1">
    <name type="scientific">Candidatus Methanogaster sp. ANME-2c ERB4</name>
    <dbReference type="NCBI Taxonomy" id="2759911"/>
    <lineage>
        <taxon>Archaea</taxon>
        <taxon>Methanobacteriati</taxon>
        <taxon>Methanobacteriota</taxon>
        <taxon>Stenosarchaea group</taxon>
        <taxon>Methanomicrobia</taxon>
        <taxon>Methanosarcinales</taxon>
        <taxon>ANME-2 cluster</taxon>
        <taxon>Candidatus Methanogasteraceae</taxon>
        <taxon>Candidatus Methanogaster</taxon>
    </lineage>
</organism>
<dbReference type="EMBL" id="MT631397">
    <property type="protein sequence ID" value="QNO49809.1"/>
    <property type="molecule type" value="Genomic_DNA"/>
</dbReference>
<dbReference type="Gene3D" id="2.60.40.4190">
    <property type="match status" value="1"/>
</dbReference>
<sequence length="68" mass="7764">MQFIKFMGGKYRSLDLDKADLLSKALICFDEYDAPVEGDTKKILATGETWELKEGYSLVPRHPVHMLC</sequence>
<dbReference type="AlphaFoldDB" id="A0A7G9YP75"/>
<accession>A0A7G9YP75</accession>
<name>A0A7G9YP75_9EURY</name>
<proteinExistence type="predicted"/>